<dbReference type="Proteomes" id="UP000609121">
    <property type="component" value="Unassembled WGS sequence"/>
</dbReference>
<accession>A0A8J6YWS3</accession>
<gene>
    <name evidence="2" type="ORF">ICN82_12570</name>
</gene>
<dbReference type="EMBL" id="JACVXA010000037">
    <property type="protein sequence ID" value="MBE3639037.1"/>
    <property type="molecule type" value="Genomic_DNA"/>
</dbReference>
<feature type="domain" description="Transposase IS4-like" evidence="1">
    <location>
        <begin position="4"/>
        <end position="88"/>
    </location>
</feature>
<proteinExistence type="predicted"/>
<sequence>MECTGIRFRGDGEWLSRKHGPTRRRKWRKVHLAMAIATGDICTVEFTSSRHGDRPVLPELLPQIPTGEQIETVTADGTFDSHRCHAAIL</sequence>
<dbReference type="AlphaFoldDB" id="A0A8J6YWS3"/>
<dbReference type="GO" id="GO:0004803">
    <property type="term" value="F:transposase activity"/>
    <property type="evidence" value="ECO:0007669"/>
    <property type="project" value="InterPro"/>
</dbReference>
<comment type="caution">
    <text evidence="2">The sequence shown here is derived from an EMBL/GenBank/DDBJ whole genome shotgun (WGS) entry which is preliminary data.</text>
</comment>
<dbReference type="Pfam" id="PF01609">
    <property type="entry name" value="DDE_Tnp_1"/>
    <property type="match status" value="1"/>
</dbReference>
<protein>
    <submittedName>
        <fullName evidence="2">Transposase</fullName>
    </submittedName>
</protein>
<dbReference type="GO" id="GO:0006313">
    <property type="term" value="P:DNA transposition"/>
    <property type="evidence" value="ECO:0007669"/>
    <property type="project" value="InterPro"/>
</dbReference>
<evidence type="ECO:0000313" key="2">
    <source>
        <dbReference type="EMBL" id="MBE3639037.1"/>
    </source>
</evidence>
<keyword evidence="3" id="KW-1185">Reference proteome</keyword>
<organism evidence="2 3">
    <name type="scientific">Mangrovicoccus algicola</name>
    <dbReference type="NCBI Taxonomy" id="2771008"/>
    <lineage>
        <taxon>Bacteria</taxon>
        <taxon>Pseudomonadati</taxon>
        <taxon>Pseudomonadota</taxon>
        <taxon>Alphaproteobacteria</taxon>
        <taxon>Rhodobacterales</taxon>
        <taxon>Paracoccaceae</taxon>
        <taxon>Mangrovicoccus</taxon>
    </lineage>
</organism>
<name>A0A8J6YWS3_9RHOB</name>
<dbReference type="InterPro" id="IPR002559">
    <property type="entry name" value="Transposase_11"/>
</dbReference>
<evidence type="ECO:0000259" key="1">
    <source>
        <dbReference type="Pfam" id="PF01609"/>
    </source>
</evidence>
<dbReference type="GO" id="GO:0003677">
    <property type="term" value="F:DNA binding"/>
    <property type="evidence" value="ECO:0007669"/>
    <property type="project" value="InterPro"/>
</dbReference>
<reference evidence="2" key="1">
    <citation type="submission" date="2020-09" db="EMBL/GenBank/DDBJ databases">
        <title>A novel bacterium of genus Mangrovicoccus, isolated from South China Sea.</title>
        <authorList>
            <person name="Huang H."/>
            <person name="Mo K."/>
            <person name="Hu Y."/>
        </authorList>
    </citation>
    <scope>NUCLEOTIDE SEQUENCE</scope>
    <source>
        <strain evidence="2">HB182678</strain>
    </source>
</reference>
<evidence type="ECO:0000313" key="3">
    <source>
        <dbReference type="Proteomes" id="UP000609121"/>
    </source>
</evidence>